<dbReference type="CDD" id="cd02227">
    <property type="entry name" value="cupin_TM1112-like"/>
    <property type="match status" value="1"/>
</dbReference>
<gene>
    <name evidence="2" type="ORF">THMIRHAT_15430</name>
</gene>
<dbReference type="Proteomes" id="UP000501466">
    <property type="component" value="Chromosome"/>
</dbReference>
<dbReference type="InterPro" id="IPR014710">
    <property type="entry name" value="RmlC-like_jellyroll"/>
</dbReference>
<dbReference type="PANTHER" id="PTHR33271">
    <property type="entry name" value="OS04G0445200 PROTEIN"/>
    <property type="match status" value="1"/>
</dbReference>
<dbReference type="SUPFAM" id="SSF51182">
    <property type="entry name" value="RmlC-like cupins"/>
    <property type="match status" value="1"/>
</dbReference>
<dbReference type="RefSeq" id="WP_173291569.1">
    <property type="nucleotide sequence ID" value="NZ_AP021888.1"/>
</dbReference>
<dbReference type="KEGG" id="tzo:THMIRHAT_15430"/>
<organism evidence="2 3">
    <name type="scientific">Thiosulfativibrio zosterae</name>
    <dbReference type="NCBI Taxonomy" id="2675053"/>
    <lineage>
        <taxon>Bacteria</taxon>
        <taxon>Pseudomonadati</taxon>
        <taxon>Pseudomonadota</taxon>
        <taxon>Gammaproteobacteria</taxon>
        <taxon>Thiotrichales</taxon>
        <taxon>Piscirickettsiaceae</taxon>
        <taxon>Thiosulfativibrio</taxon>
    </lineage>
</organism>
<evidence type="ECO:0000313" key="2">
    <source>
        <dbReference type="EMBL" id="BBP43797.1"/>
    </source>
</evidence>
<dbReference type="AlphaFoldDB" id="A0A6F8PP30"/>
<protein>
    <submittedName>
        <fullName evidence="2">Cupin</fullName>
    </submittedName>
</protein>
<dbReference type="PANTHER" id="PTHR33271:SF22">
    <property type="entry name" value="OS04G0445200 PROTEIN"/>
    <property type="match status" value="1"/>
</dbReference>
<proteinExistence type="predicted"/>
<sequence length="90" mass="10346">MTIHIQHQPSQDQLQTLGVFNWPIWEKESSAFDWFYDAEETCYLLEGQVVVSYGKGEAVSFGAGDLVTFPKGLTCRWDIQKAVKKHYQFA</sequence>
<dbReference type="InterPro" id="IPR008579">
    <property type="entry name" value="UGlyAH_Cupin_dom"/>
</dbReference>
<evidence type="ECO:0000259" key="1">
    <source>
        <dbReference type="Pfam" id="PF05899"/>
    </source>
</evidence>
<accession>A0A6F8PP30</accession>
<dbReference type="InterPro" id="IPR011051">
    <property type="entry name" value="RmlC_Cupin_sf"/>
</dbReference>
<feature type="domain" description="(S)-ureidoglycine aminohydrolase cupin" evidence="1">
    <location>
        <begin position="15"/>
        <end position="87"/>
    </location>
</feature>
<evidence type="ECO:0000313" key="3">
    <source>
        <dbReference type="Proteomes" id="UP000501466"/>
    </source>
</evidence>
<dbReference type="Gene3D" id="2.60.120.10">
    <property type="entry name" value="Jelly Rolls"/>
    <property type="match status" value="1"/>
</dbReference>
<name>A0A6F8PP30_9GAMM</name>
<keyword evidence="3" id="KW-1185">Reference proteome</keyword>
<reference evidence="3" key="1">
    <citation type="submission" date="2019-11" db="EMBL/GenBank/DDBJ databases">
        <title>Isolation and characterization of two novel species in the genus Thiomicrorhabdus.</title>
        <authorList>
            <person name="Mochizuki J."/>
            <person name="Kojima H."/>
            <person name="Fukui M."/>
        </authorList>
    </citation>
    <scope>NUCLEOTIDE SEQUENCE [LARGE SCALE GENOMIC DNA]</scope>
    <source>
        <strain evidence="3">AkT22</strain>
    </source>
</reference>
<dbReference type="Pfam" id="PF05899">
    <property type="entry name" value="Cupin_3"/>
    <property type="match status" value="1"/>
</dbReference>
<dbReference type="EMBL" id="AP021888">
    <property type="protein sequence ID" value="BBP43797.1"/>
    <property type="molecule type" value="Genomic_DNA"/>
</dbReference>